<dbReference type="Proteomes" id="UP000823896">
    <property type="component" value="Unassembled WGS sequence"/>
</dbReference>
<feature type="transmembrane region" description="Helical" evidence="1">
    <location>
        <begin position="144"/>
        <end position="160"/>
    </location>
</feature>
<accession>A0A9D2NPI7</accession>
<comment type="caution">
    <text evidence="2">The sequence shown here is derived from an EMBL/GenBank/DDBJ whole genome shotgun (WGS) entry which is preliminary data.</text>
</comment>
<feature type="transmembrane region" description="Helical" evidence="1">
    <location>
        <begin position="261"/>
        <end position="282"/>
    </location>
</feature>
<keyword evidence="1" id="KW-1133">Transmembrane helix</keyword>
<keyword evidence="1" id="KW-0472">Membrane</keyword>
<evidence type="ECO:0000313" key="2">
    <source>
        <dbReference type="EMBL" id="HJC36092.1"/>
    </source>
</evidence>
<feature type="transmembrane region" description="Helical" evidence="1">
    <location>
        <begin position="328"/>
        <end position="344"/>
    </location>
</feature>
<feature type="transmembrane region" description="Helical" evidence="1">
    <location>
        <begin position="294"/>
        <end position="316"/>
    </location>
</feature>
<reference evidence="2" key="1">
    <citation type="journal article" date="2021" name="PeerJ">
        <title>Extensive microbial diversity within the chicken gut microbiome revealed by metagenomics and culture.</title>
        <authorList>
            <person name="Gilroy R."/>
            <person name="Ravi A."/>
            <person name="Getino M."/>
            <person name="Pursley I."/>
            <person name="Horton D.L."/>
            <person name="Alikhan N.F."/>
            <person name="Baker D."/>
            <person name="Gharbi K."/>
            <person name="Hall N."/>
            <person name="Watson M."/>
            <person name="Adriaenssens E.M."/>
            <person name="Foster-Nyarko E."/>
            <person name="Jarju S."/>
            <person name="Secka A."/>
            <person name="Antonio M."/>
            <person name="Oren A."/>
            <person name="Chaudhuri R.R."/>
            <person name="La Ragione R."/>
            <person name="Hildebrand F."/>
            <person name="Pallen M.J."/>
        </authorList>
    </citation>
    <scope>NUCLEOTIDE SEQUENCE</scope>
    <source>
        <strain evidence="2">CHK187-11901</strain>
    </source>
</reference>
<dbReference type="AlphaFoldDB" id="A0A9D2NPI7"/>
<proteinExistence type="predicted"/>
<feature type="transmembrane region" description="Helical" evidence="1">
    <location>
        <begin position="37"/>
        <end position="59"/>
    </location>
</feature>
<organism evidence="2 3">
    <name type="scientific">Candidatus Merdibacter merdavium</name>
    <dbReference type="NCBI Taxonomy" id="2838692"/>
    <lineage>
        <taxon>Bacteria</taxon>
        <taxon>Bacillati</taxon>
        <taxon>Bacillota</taxon>
        <taxon>Erysipelotrichia</taxon>
        <taxon>Erysipelotrichales</taxon>
        <taxon>Erysipelotrichaceae</taxon>
        <taxon>Merdibacter</taxon>
    </lineage>
</organism>
<dbReference type="Pfam" id="PF07556">
    <property type="entry name" value="DUF1538"/>
    <property type="match status" value="2"/>
</dbReference>
<feature type="transmembrane region" description="Helical" evidence="1">
    <location>
        <begin position="204"/>
        <end position="225"/>
    </location>
</feature>
<sequence>MKEQLKEKTKESLASVLPITVIVFLLSATVVPMETGTLLLFLIGAMLLIVGMGIFQLGAELAMTPLGQSIGSRMIKGNKLWATVLICFFMGAIITIAEPDLQVLANQVASIPNNVLIYTVAGGVGIFLVIAFLRIFYRISLSQTLTVLYILLFLLSFFAPDEFTAVAFDSGGVTTGPMTVPFIMALGIGLSASRGSKEGSDDSFGLVALCSIGPIIMVLLLGIFYNPTDAVYNAAELTHIQYTRDAMQQFIIVLPQYTEEVLISILPVMAVFILFQLFARAYRRHQLLRMSMGFVYTIIGLILFLTGVNVGFAPVGNLLGSSLGTGELKWALIPIGILVGYFIVKAEPAVQVLNNQVEDITGGTISHGMMNSALSIGVAAAVALAMVRVLTGLNIYWILIPGYAAALILSRFVPQIFVGIAYDSGGVASGPMTSTFLLPLAMGACTGVGGNVVTDAFGVVALVALSPLITIQIMGLIYVHKSAKAPQNKQALPDDIIEFEEDE</sequence>
<name>A0A9D2NPI7_9FIRM</name>
<feature type="transmembrane region" description="Helical" evidence="1">
    <location>
        <begin position="12"/>
        <end position="31"/>
    </location>
</feature>
<keyword evidence="1" id="KW-0812">Transmembrane</keyword>
<protein>
    <submittedName>
        <fullName evidence="2">DUF1538 domain-containing protein</fullName>
    </submittedName>
</protein>
<feature type="transmembrane region" description="Helical" evidence="1">
    <location>
        <begin position="373"/>
        <end position="397"/>
    </location>
</feature>
<dbReference type="EMBL" id="DWWM01000019">
    <property type="protein sequence ID" value="HJC36092.1"/>
    <property type="molecule type" value="Genomic_DNA"/>
</dbReference>
<evidence type="ECO:0000313" key="3">
    <source>
        <dbReference type="Proteomes" id="UP000823896"/>
    </source>
</evidence>
<gene>
    <name evidence="2" type="ORF">H9702_03050</name>
</gene>
<feature type="transmembrane region" description="Helical" evidence="1">
    <location>
        <begin position="172"/>
        <end position="192"/>
    </location>
</feature>
<evidence type="ECO:0000256" key="1">
    <source>
        <dbReference type="SAM" id="Phobius"/>
    </source>
</evidence>
<reference evidence="2" key="2">
    <citation type="submission" date="2021-04" db="EMBL/GenBank/DDBJ databases">
        <authorList>
            <person name="Gilroy R."/>
        </authorList>
    </citation>
    <scope>NUCLEOTIDE SEQUENCE</scope>
    <source>
        <strain evidence="2">CHK187-11901</strain>
    </source>
</reference>
<feature type="transmembrane region" description="Helical" evidence="1">
    <location>
        <begin position="80"/>
        <end position="97"/>
    </location>
</feature>
<feature type="transmembrane region" description="Helical" evidence="1">
    <location>
        <begin position="117"/>
        <end position="137"/>
    </location>
</feature>
<dbReference type="InterPro" id="IPR011435">
    <property type="entry name" value="UmpAB"/>
</dbReference>
<feature type="transmembrane region" description="Helical" evidence="1">
    <location>
        <begin position="459"/>
        <end position="479"/>
    </location>
</feature>